<dbReference type="RefSeq" id="WP_178010360.1">
    <property type="nucleotide sequence ID" value="NZ_CP058316.1"/>
</dbReference>
<feature type="transmembrane region" description="Helical" evidence="1">
    <location>
        <begin position="116"/>
        <end position="137"/>
    </location>
</feature>
<feature type="transmembrane region" description="Helical" evidence="1">
    <location>
        <begin position="82"/>
        <end position="104"/>
    </location>
</feature>
<organism evidence="2 3">
    <name type="scientific">Microbacterium oleivorans</name>
    <dbReference type="NCBI Taxonomy" id="273677"/>
    <lineage>
        <taxon>Bacteria</taxon>
        <taxon>Bacillati</taxon>
        <taxon>Actinomycetota</taxon>
        <taxon>Actinomycetes</taxon>
        <taxon>Micrococcales</taxon>
        <taxon>Microbacteriaceae</taxon>
        <taxon>Microbacterium</taxon>
    </lineage>
</organism>
<dbReference type="EMBL" id="CP058316">
    <property type="protein sequence ID" value="QLD10880.1"/>
    <property type="molecule type" value="Genomic_DNA"/>
</dbReference>
<dbReference type="Proteomes" id="UP000509638">
    <property type="component" value="Chromosome"/>
</dbReference>
<keyword evidence="1" id="KW-0472">Membrane</keyword>
<keyword evidence="1" id="KW-0812">Transmembrane</keyword>
<proteinExistence type="predicted"/>
<feature type="transmembrane region" description="Helical" evidence="1">
    <location>
        <begin position="12"/>
        <end position="32"/>
    </location>
</feature>
<gene>
    <name evidence="2" type="ORF">HW566_03230</name>
</gene>
<keyword evidence="1" id="KW-1133">Transmembrane helix</keyword>
<feature type="transmembrane region" description="Helical" evidence="1">
    <location>
        <begin position="52"/>
        <end position="70"/>
    </location>
</feature>
<name>A0A7D5JCG4_9MICO</name>
<evidence type="ECO:0000313" key="3">
    <source>
        <dbReference type="Proteomes" id="UP000509638"/>
    </source>
</evidence>
<accession>A0A7D5JCG4</accession>
<evidence type="ECO:0000256" key="1">
    <source>
        <dbReference type="SAM" id="Phobius"/>
    </source>
</evidence>
<protein>
    <submittedName>
        <fullName evidence="2">Uncharacterized protein</fullName>
    </submittedName>
</protein>
<sequence length="163" mass="17430">MTESKPVRLTSPANAWALGAQLIALLIPVLSVVEIYQPIALEAISIPLADTWQWLLFVGASISLLASLLMRGALGSGNRMRAVLRLEGVATAIVSLCFGLLWAALVREYGFGANPLTQLLVGGLGLVALGRVGQILWDLWRYRRALNAGQTARVEAIAQPKGT</sequence>
<reference evidence="2 3" key="1">
    <citation type="submission" date="2020-06" db="EMBL/GenBank/DDBJ databases">
        <authorList>
            <person name="Jo H."/>
        </authorList>
    </citation>
    <scope>NUCLEOTIDE SEQUENCE [LARGE SCALE GENOMIC DNA]</scope>
    <source>
        <strain evidence="2 3">I46</strain>
    </source>
</reference>
<dbReference type="AlphaFoldDB" id="A0A7D5JCG4"/>
<evidence type="ECO:0000313" key="2">
    <source>
        <dbReference type="EMBL" id="QLD10880.1"/>
    </source>
</evidence>